<dbReference type="PANTHER" id="PTHR42736">
    <property type="entry name" value="PROTEIN-GLUTAMINE GAMMA-GLUTAMYLTRANSFERASE"/>
    <property type="match status" value="1"/>
</dbReference>
<dbReference type="PANTHER" id="PTHR42736:SF1">
    <property type="entry name" value="PROTEIN-GLUTAMINE GAMMA-GLUTAMYLTRANSFERASE"/>
    <property type="match status" value="1"/>
</dbReference>
<dbReference type="Pfam" id="PF13559">
    <property type="entry name" value="DUF4129"/>
    <property type="match status" value="1"/>
</dbReference>
<reference evidence="4" key="1">
    <citation type="submission" date="2006-04" db="EMBL/GenBank/DDBJ databases">
        <title>Complete sequence of chromosome of Deinococcus geothermalis DSM 11300.</title>
        <authorList>
            <consortium name="US DOE Joint Genome Institute"/>
            <person name="Copeland A."/>
            <person name="Lucas S."/>
            <person name="Lapidus A."/>
            <person name="Barry K."/>
            <person name="Detter J.C."/>
            <person name="Glavina del Rio T."/>
            <person name="Hammon N."/>
            <person name="Israni S."/>
            <person name="Dalin E."/>
            <person name="Tice H."/>
            <person name="Pitluck S."/>
            <person name="Brettin T."/>
            <person name="Bruce D."/>
            <person name="Han C."/>
            <person name="Tapia R."/>
            <person name="Saunders E."/>
            <person name="Gilna P."/>
            <person name="Schmutz J."/>
            <person name="Larimer F."/>
            <person name="Land M."/>
            <person name="Hauser L."/>
            <person name="Kyrpides N."/>
            <person name="Kim E."/>
            <person name="Daly M.J."/>
            <person name="Fredrickson J.K."/>
            <person name="Makarova K.S."/>
            <person name="Gaidamakova E.K."/>
            <person name="Zhai M."/>
            <person name="Richardson P."/>
        </authorList>
    </citation>
    <scope>NUCLEOTIDE SEQUENCE</scope>
    <source>
        <strain evidence="4">DSM 11300</strain>
    </source>
</reference>
<evidence type="ECO:0000256" key="2">
    <source>
        <dbReference type="SAM" id="Phobius"/>
    </source>
</evidence>
<protein>
    <submittedName>
        <fullName evidence="4">Transglutaminase-like protein</fullName>
    </submittedName>
</protein>
<dbReference type="InterPro" id="IPR002931">
    <property type="entry name" value="Transglutaminase-like"/>
</dbReference>
<dbReference type="InterPro" id="IPR021878">
    <property type="entry name" value="TgpA_N"/>
</dbReference>
<name>Q1IXE6_DEIGD</name>
<dbReference type="KEGG" id="dge:Dgeo_1793"/>
<dbReference type="HOGENOM" id="CLU_012397_0_0_0"/>
<dbReference type="STRING" id="319795.Dgeo_1793"/>
<accession>Q1IXE6</accession>
<evidence type="ECO:0000313" key="4">
    <source>
        <dbReference type="EMBL" id="ABF46088.1"/>
    </source>
</evidence>
<feature type="transmembrane region" description="Helical" evidence="2">
    <location>
        <begin position="20"/>
        <end position="39"/>
    </location>
</feature>
<feature type="region of interest" description="Disordered" evidence="1">
    <location>
        <begin position="169"/>
        <end position="199"/>
    </location>
</feature>
<feature type="domain" description="Transglutaminase-like" evidence="3">
    <location>
        <begin position="699"/>
        <end position="770"/>
    </location>
</feature>
<dbReference type="AlphaFoldDB" id="Q1IXE6"/>
<dbReference type="InterPro" id="IPR052901">
    <property type="entry name" value="Bact_TGase-like"/>
</dbReference>
<dbReference type="InterPro" id="IPR038765">
    <property type="entry name" value="Papain-like_cys_pep_sf"/>
</dbReference>
<feature type="transmembrane region" description="Helical" evidence="2">
    <location>
        <begin position="415"/>
        <end position="432"/>
    </location>
</feature>
<dbReference type="eggNOG" id="COG1305">
    <property type="taxonomic scope" value="Bacteria"/>
</dbReference>
<dbReference type="eggNOG" id="COG1721">
    <property type="taxonomic scope" value="Bacteria"/>
</dbReference>
<feature type="transmembrane region" description="Helical" evidence="2">
    <location>
        <begin position="468"/>
        <end position="486"/>
    </location>
</feature>
<dbReference type="Proteomes" id="UP000002431">
    <property type="component" value="Chromosome"/>
</dbReference>
<dbReference type="EMBL" id="CP000359">
    <property type="protein sequence ID" value="ABF46088.1"/>
    <property type="molecule type" value="Genomic_DNA"/>
</dbReference>
<organism evidence="4 5">
    <name type="scientific">Deinococcus geothermalis (strain DSM 11300 / CIP 105573 / AG-3a)</name>
    <dbReference type="NCBI Taxonomy" id="319795"/>
    <lineage>
        <taxon>Bacteria</taxon>
        <taxon>Thermotogati</taxon>
        <taxon>Deinococcota</taxon>
        <taxon>Deinococci</taxon>
        <taxon>Deinococcales</taxon>
        <taxon>Deinococcaceae</taxon>
        <taxon>Deinococcus</taxon>
    </lineage>
</organism>
<feature type="transmembrane region" description="Helical" evidence="2">
    <location>
        <begin position="438"/>
        <end position="456"/>
    </location>
</feature>
<dbReference type="SUPFAM" id="SSF54001">
    <property type="entry name" value="Cysteine proteinases"/>
    <property type="match status" value="1"/>
</dbReference>
<keyword evidence="2" id="KW-0812">Transmembrane</keyword>
<feature type="transmembrane region" description="Helical" evidence="2">
    <location>
        <begin position="368"/>
        <end position="385"/>
    </location>
</feature>
<keyword evidence="2" id="KW-1133">Transmembrane helix</keyword>
<dbReference type="InterPro" id="IPR025403">
    <property type="entry name" value="TgpA-like_C"/>
</dbReference>
<evidence type="ECO:0000313" key="5">
    <source>
        <dbReference type="Proteomes" id="UP000002431"/>
    </source>
</evidence>
<dbReference type="Gene3D" id="3.10.620.30">
    <property type="match status" value="1"/>
</dbReference>
<keyword evidence="2" id="KW-0472">Membrane</keyword>
<dbReference type="SMART" id="SM00460">
    <property type="entry name" value="TGc"/>
    <property type="match status" value="1"/>
</dbReference>
<dbReference type="Pfam" id="PF01841">
    <property type="entry name" value="Transglut_core"/>
    <property type="match status" value="1"/>
</dbReference>
<dbReference type="PROSITE" id="PS51257">
    <property type="entry name" value="PROKAR_LIPOPROTEIN"/>
    <property type="match status" value="1"/>
</dbReference>
<sequence length="943" mass="100690">MHPEPVRNRPSSFVLRPTRLGLAFLGLIVVTLVGCVNYALGLGYAVTFLLGGVWVATAAQAYRAGRAVTATLDPPAEAIAGTEAGFVARVTSAGPDGVVVVRARRGRQRAEAVLHVGAGAAASAILPVHAPVRGPLTLTLVQVAALDRLSLWEARRTLPVPEPLIVFPAPEVNAPPPPSRRAPGLGEGTERTRGDEDFSGLRAYVPGDLPQQISWRHAARTGNLLTRETDAPASTVLALDWADTAALGNPEARLARLAAWVNWARQTNTPFRLTLPGVTVPTGSGEAHARLALTALAQHAPQPVPPPRTVEPPAPLPGAPLRFTLLALAFSLAPAALRQPLWITLLAAGVLGYRAARTRRPLPAPPTLLLGLVAGVAAVLLQARFGTLLGRDAGTALLVLLVALKAAETRTRRDARLLALLGLFVTLTHFFFGQGPLAAAHAALSVLLLLAALGGWVAPYEPRPLRPVLRLSAQALPLAALLFVLFPRPDGPLWQLPVQDSRTGLADEISAGDFASLAQSRAVAFRADFTGPLPAPEERYWRGPVYEAYDGLRWTQVRVRGLPPGIESFGPSVTYTLTLEPSGKPWLLALDTPSSLPPGTALTSAFQAVALRPSMTRTRYTLQSRAARLGLSENPARLNFDRQLPDGESPRARALATTWQSLEPRARVAAALRFLRTGGFTYTLSPPTLPERDRVDAFLFGTRRGFCEHYAAAFVFLMRAAGVPARIVGGYLGGEVNPDGGYLIVRQQDAHAWTEVWLPGQGWVRVDPTAVIAPARVNADLPTALSHPSATVAPAPTPLHRAALRLDALQNRWNTWIAGYDGSQQRELLARVGMEQIGGITALVVGAGLLGLALLPLLLGARHPSPADPAARALETLTRRLRLPRAPGETATAYAQRAAVQYPAQAEAIAAALQAYHAARYAPDRNAETLRQLRAAVRRVRRR</sequence>
<gene>
    <name evidence="4" type="ordered locus">Dgeo_1793</name>
</gene>
<feature type="transmembrane region" description="Helical" evidence="2">
    <location>
        <begin position="837"/>
        <end position="859"/>
    </location>
</feature>
<keyword evidence="5" id="KW-1185">Reference proteome</keyword>
<dbReference type="Pfam" id="PF11992">
    <property type="entry name" value="TgpA_N"/>
    <property type="match status" value="1"/>
</dbReference>
<evidence type="ECO:0000259" key="3">
    <source>
        <dbReference type="SMART" id="SM00460"/>
    </source>
</evidence>
<proteinExistence type="predicted"/>
<evidence type="ECO:0000256" key="1">
    <source>
        <dbReference type="SAM" id="MobiDB-lite"/>
    </source>
</evidence>